<proteinExistence type="predicted"/>
<accession>A0A9P3GGC1</accession>
<comment type="caution">
    <text evidence="3">The sequence shown here is derived from an EMBL/GenBank/DDBJ whole genome shotgun (WGS) entry which is preliminary data.</text>
</comment>
<protein>
    <submittedName>
        <fullName evidence="3">Uncharacterized protein</fullName>
    </submittedName>
</protein>
<evidence type="ECO:0000313" key="3">
    <source>
        <dbReference type="EMBL" id="GJE95493.1"/>
    </source>
</evidence>
<name>A0A9P3GGC1_9APHY</name>
<feature type="region of interest" description="Disordered" evidence="2">
    <location>
        <begin position="211"/>
        <end position="248"/>
    </location>
</feature>
<feature type="coiled-coil region" evidence="1">
    <location>
        <begin position="266"/>
        <end position="300"/>
    </location>
</feature>
<reference evidence="3 4" key="1">
    <citation type="submission" date="2021-08" db="EMBL/GenBank/DDBJ databases">
        <title>Draft Genome Sequence of Phanerochaete sordida strain YK-624.</title>
        <authorList>
            <person name="Mori T."/>
            <person name="Dohra H."/>
            <person name="Suzuki T."/>
            <person name="Kawagishi H."/>
            <person name="Hirai H."/>
        </authorList>
    </citation>
    <scope>NUCLEOTIDE SEQUENCE [LARGE SCALE GENOMIC DNA]</scope>
    <source>
        <strain evidence="3 4">YK-624</strain>
    </source>
</reference>
<dbReference type="Proteomes" id="UP000703269">
    <property type="component" value="Unassembled WGS sequence"/>
</dbReference>
<feature type="compositionally biased region" description="Basic and acidic residues" evidence="2">
    <location>
        <begin position="66"/>
        <end position="80"/>
    </location>
</feature>
<gene>
    <name evidence="3" type="ORF">PsYK624_116780</name>
</gene>
<keyword evidence="1" id="KW-0175">Coiled coil</keyword>
<sequence length="303" mass="32953">MTSSGKAGGKRPRSSSPGRDEPQTPVKRVAYNREPRTPSSSLTPEQRSKRLRGILDGLSSVPTTPTRRETETARSDRTEKTSGTFRPAGIRGPFYPDDPLAGSSKQLAGLRYASSAPPKAAKAKEIDSEEEFWSSPPPQPVARPPRGEFSAAGYRLDSFARPANNNPALLTPQSSPHKWTGAASLASTAEVDDLLAEDADLGEEELDLAVEENHNTLGDDPDNPFDTRAASAQGHANITGEGLAGQPLTPLSREYVDTLNKIPAYIERLERKLRAAERSVQKKQERIYELETRVAELEKVAKS</sequence>
<organism evidence="3 4">
    <name type="scientific">Phanerochaete sordida</name>
    <dbReference type="NCBI Taxonomy" id="48140"/>
    <lineage>
        <taxon>Eukaryota</taxon>
        <taxon>Fungi</taxon>
        <taxon>Dikarya</taxon>
        <taxon>Basidiomycota</taxon>
        <taxon>Agaricomycotina</taxon>
        <taxon>Agaricomycetes</taxon>
        <taxon>Polyporales</taxon>
        <taxon>Phanerochaetaceae</taxon>
        <taxon>Phanerochaete</taxon>
    </lineage>
</organism>
<dbReference type="AlphaFoldDB" id="A0A9P3GGC1"/>
<dbReference type="OrthoDB" id="10609936at2759"/>
<feature type="region of interest" description="Disordered" evidence="2">
    <location>
        <begin position="1"/>
        <end position="184"/>
    </location>
</feature>
<keyword evidence="4" id="KW-1185">Reference proteome</keyword>
<feature type="compositionally biased region" description="Polar residues" evidence="2">
    <location>
        <begin position="163"/>
        <end position="177"/>
    </location>
</feature>
<evidence type="ECO:0000313" key="4">
    <source>
        <dbReference type="Proteomes" id="UP000703269"/>
    </source>
</evidence>
<evidence type="ECO:0000256" key="2">
    <source>
        <dbReference type="SAM" id="MobiDB-lite"/>
    </source>
</evidence>
<evidence type="ECO:0000256" key="1">
    <source>
        <dbReference type="SAM" id="Coils"/>
    </source>
</evidence>
<dbReference type="EMBL" id="BPQB01000049">
    <property type="protein sequence ID" value="GJE95493.1"/>
    <property type="molecule type" value="Genomic_DNA"/>
</dbReference>